<dbReference type="EMBL" id="CM011688">
    <property type="protein sequence ID" value="TMS09503.1"/>
    <property type="molecule type" value="Genomic_DNA"/>
</dbReference>
<feature type="non-terminal residue" evidence="1">
    <location>
        <position position="1"/>
    </location>
</feature>
<evidence type="ECO:0000313" key="1">
    <source>
        <dbReference type="EMBL" id="TMS09503.1"/>
    </source>
</evidence>
<accession>A0ACD3QSN8</accession>
<reference evidence="1" key="1">
    <citation type="submission" date="2018-11" db="EMBL/GenBank/DDBJ databases">
        <title>The sequence and de novo assembly of Larimichthys crocea genome using PacBio and Hi-C technologies.</title>
        <authorList>
            <person name="Xu P."/>
            <person name="Chen B."/>
            <person name="Zhou Z."/>
            <person name="Ke Q."/>
            <person name="Wu Y."/>
            <person name="Bai H."/>
            <person name="Pu F."/>
        </authorList>
    </citation>
    <scope>NUCLEOTIDE SEQUENCE</scope>
    <source>
        <tissue evidence="1">Muscle</tissue>
    </source>
</reference>
<dbReference type="Proteomes" id="UP000793456">
    <property type="component" value="Chromosome XV"/>
</dbReference>
<evidence type="ECO:0000313" key="2">
    <source>
        <dbReference type="Proteomes" id="UP000793456"/>
    </source>
</evidence>
<name>A0ACD3QSN8_LARCR</name>
<protein>
    <submittedName>
        <fullName evidence="1">Uncharacterized protein</fullName>
    </submittedName>
</protein>
<comment type="caution">
    <text evidence="1">The sequence shown here is derived from an EMBL/GenBank/DDBJ whole genome shotgun (WGS) entry which is preliminary data.</text>
</comment>
<organism evidence="1 2">
    <name type="scientific">Larimichthys crocea</name>
    <name type="common">Large yellow croaker</name>
    <name type="synonym">Pseudosciaena crocea</name>
    <dbReference type="NCBI Taxonomy" id="215358"/>
    <lineage>
        <taxon>Eukaryota</taxon>
        <taxon>Metazoa</taxon>
        <taxon>Chordata</taxon>
        <taxon>Craniata</taxon>
        <taxon>Vertebrata</taxon>
        <taxon>Euteleostomi</taxon>
        <taxon>Actinopterygii</taxon>
        <taxon>Neopterygii</taxon>
        <taxon>Teleostei</taxon>
        <taxon>Neoteleostei</taxon>
        <taxon>Acanthomorphata</taxon>
        <taxon>Eupercaria</taxon>
        <taxon>Sciaenidae</taxon>
        <taxon>Larimichthys</taxon>
    </lineage>
</organism>
<gene>
    <name evidence="1" type="ORF">E3U43_002162</name>
</gene>
<proteinExistence type="predicted"/>
<keyword evidence="2" id="KW-1185">Reference proteome</keyword>
<sequence length="52" mass="5601">IRDLKTAVGTWKGDGEGILSGKKGPEQIQGSLRNQVLQSESCSMEQKSIIAK</sequence>